<reference evidence="2 3" key="1">
    <citation type="submission" date="2019-08" db="EMBL/GenBank/DDBJ databases">
        <authorList>
            <person name="Alioto T."/>
            <person name="Alioto T."/>
            <person name="Gomez Garrido J."/>
        </authorList>
    </citation>
    <scope>NUCLEOTIDE SEQUENCE [LARGE SCALE GENOMIC DNA]</scope>
</reference>
<gene>
    <name evidence="2" type="ORF">CINCED_3A007101</name>
</gene>
<feature type="transmembrane region" description="Helical" evidence="1">
    <location>
        <begin position="12"/>
        <end position="30"/>
    </location>
</feature>
<proteinExistence type="predicted"/>
<dbReference type="Proteomes" id="UP000325440">
    <property type="component" value="Unassembled WGS sequence"/>
</dbReference>
<sequence length="102" mass="11960">MSTRNLTLIKKQQGNILVALLIQLYIKSYIKTDKDNSANYIKPTNGNLKNKKKYISLTNLKIYKYGNNVNGHEFQTMMNLAIFPIDIMPTLPVFFINWYRKK</sequence>
<feature type="non-terminal residue" evidence="2">
    <location>
        <position position="102"/>
    </location>
</feature>
<dbReference type="OrthoDB" id="354826at2759"/>
<protein>
    <submittedName>
        <fullName evidence="2">Uncharacterized protein</fullName>
    </submittedName>
</protein>
<keyword evidence="1" id="KW-0472">Membrane</keyword>
<keyword evidence="1" id="KW-1133">Transmembrane helix</keyword>
<feature type="transmembrane region" description="Helical" evidence="1">
    <location>
        <begin position="80"/>
        <end position="99"/>
    </location>
</feature>
<name>A0A5E4N3W1_9HEMI</name>
<evidence type="ECO:0000256" key="1">
    <source>
        <dbReference type="SAM" id="Phobius"/>
    </source>
</evidence>
<evidence type="ECO:0000313" key="3">
    <source>
        <dbReference type="Proteomes" id="UP000325440"/>
    </source>
</evidence>
<keyword evidence="1" id="KW-0812">Transmembrane</keyword>
<keyword evidence="3" id="KW-1185">Reference proteome</keyword>
<dbReference type="EMBL" id="CABPRJ010001491">
    <property type="protein sequence ID" value="VVC38670.1"/>
    <property type="molecule type" value="Genomic_DNA"/>
</dbReference>
<organism evidence="2 3">
    <name type="scientific">Cinara cedri</name>
    <dbReference type="NCBI Taxonomy" id="506608"/>
    <lineage>
        <taxon>Eukaryota</taxon>
        <taxon>Metazoa</taxon>
        <taxon>Ecdysozoa</taxon>
        <taxon>Arthropoda</taxon>
        <taxon>Hexapoda</taxon>
        <taxon>Insecta</taxon>
        <taxon>Pterygota</taxon>
        <taxon>Neoptera</taxon>
        <taxon>Paraneoptera</taxon>
        <taxon>Hemiptera</taxon>
        <taxon>Sternorrhyncha</taxon>
        <taxon>Aphidomorpha</taxon>
        <taxon>Aphidoidea</taxon>
        <taxon>Aphididae</taxon>
        <taxon>Lachninae</taxon>
        <taxon>Cinara</taxon>
    </lineage>
</organism>
<evidence type="ECO:0000313" key="2">
    <source>
        <dbReference type="EMBL" id="VVC38670.1"/>
    </source>
</evidence>
<accession>A0A5E4N3W1</accession>
<dbReference type="AlphaFoldDB" id="A0A5E4N3W1"/>